<evidence type="ECO:0000256" key="2">
    <source>
        <dbReference type="PROSITE-ProRule" id="PRU00335"/>
    </source>
</evidence>
<dbReference type="InterPro" id="IPR050109">
    <property type="entry name" value="HTH-type_TetR-like_transc_reg"/>
</dbReference>
<dbReference type="PRINTS" id="PR00455">
    <property type="entry name" value="HTHTETR"/>
</dbReference>
<dbReference type="SUPFAM" id="SSF46689">
    <property type="entry name" value="Homeodomain-like"/>
    <property type="match status" value="1"/>
</dbReference>
<protein>
    <submittedName>
        <fullName evidence="4">Helix-turn-helix domain-containing protein</fullName>
    </submittedName>
</protein>
<gene>
    <name evidence="4" type="ORF">AB0D95_24550</name>
</gene>
<reference evidence="4 5" key="1">
    <citation type="submission" date="2024-06" db="EMBL/GenBank/DDBJ databases">
        <title>The Natural Products Discovery Center: Release of the First 8490 Sequenced Strains for Exploring Actinobacteria Biosynthetic Diversity.</title>
        <authorList>
            <person name="Kalkreuter E."/>
            <person name="Kautsar S.A."/>
            <person name="Yang D."/>
            <person name="Bader C.D."/>
            <person name="Teijaro C.N."/>
            <person name="Fluegel L."/>
            <person name="Davis C.M."/>
            <person name="Simpson J.R."/>
            <person name="Lauterbach L."/>
            <person name="Steele A.D."/>
            <person name="Gui C."/>
            <person name="Meng S."/>
            <person name="Li G."/>
            <person name="Viehrig K."/>
            <person name="Ye F."/>
            <person name="Su P."/>
            <person name="Kiefer A.F."/>
            <person name="Nichols A."/>
            <person name="Cepeda A.J."/>
            <person name="Yan W."/>
            <person name="Fan B."/>
            <person name="Jiang Y."/>
            <person name="Adhikari A."/>
            <person name="Zheng C.-J."/>
            <person name="Schuster L."/>
            <person name="Cowan T.M."/>
            <person name="Smanski M.J."/>
            <person name="Chevrette M.G."/>
            <person name="De Carvalho L.P.S."/>
            <person name="Shen B."/>
        </authorList>
    </citation>
    <scope>NUCLEOTIDE SEQUENCE [LARGE SCALE GENOMIC DNA]</scope>
    <source>
        <strain evidence="4 5">NPDC048117</strain>
    </source>
</reference>
<dbReference type="PANTHER" id="PTHR30055:SF219">
    <property type="entry name" value="TRANSCRIPTIONAL REGULATORY PROTEIN"/>
    <property type="match status" value="1"/>
</dbReference>
<dbReference type="InterPro" id="IPR036271">
    <property type="entry name" value="Tet_transcr_reg_TetR-rel_C_sf"/>
</dbReference>
<evidence type="ECO:0000313" key="4">
    <source>
        <dbReference type="EMBL" id="MEU9580392.1"/>
    </source>
</evidence>
<dbReference type="PROSITE" id="PS50977">
    <property type="entry name" value="HTH_TETR_2"/>
    <property type="match status" value="1"/>
</dbReference>
<sequence>MSAQPDDGSSRERILAAATRLFAERGYDATSTRAIGEAVGLNIATVAYHVGGKAELYRAVMRRAHLAQREVVVAALRELRACGPSAAETRAALLGFVDAYLTFCMNHPEVPALWMRRWLSEGADLTEIEAEFAGPLISEVAVSVREVLDRAGLGPGVDVEMLVFTIVWTAHSFGQAGVIDPTGRRLGPRDLAVLDRFRRHLHDLVTSVTGRGPGGGEQER</sequence>
<dbReference type="SUPFAM" id="SSF48498">
    <property type="entry name" value="Tetracyclin repressor-like, C-terminal domain"/>
    <property type="match status" value="1"/>
</dbReference>
<dbReference type="Gene3D" id="1.10.357.10">
    <property type="entry name" value="Tetracycline Repressor, domain 2"/>
    <property type="match status" value="1"/>
</dbReference>
<dbReference type="Proteomes" id="UP001551584">
    <property type="component" value="Unassembled WGS sequence"/>
</dbReference>
<dbReference type="PANTHER" id="PTHR30055">
    <property type="entry name" value="HTH-TYPE TRANSCRIPTIONAL REGULATOR RUTR"/>
    <property type="match status" value="1"/>
</dbReference>
<accession>A0ABV3EW03</accession>
<dbReference type="RefSeq" id="WP_166024538.1">
    <property type="nucleotide sequence ID" value="NZ_JBEZNA010000073.1"/>
</dbReference>
<name>A0ABV3EW03_9ACTN</name>
<dbReference type="Pfam" id="PF00440">
    <property type="entry name" value="TetR_N"/>
    <property type="match status" value="1"/>
</dbReference>
<evidence type="ECO:0000313" key="5">
    <source>
        <dbReference type="Proteomes" id="UP001551584"/>
    </source>
</evidence>
<evidence type="ECO:0000256" key="1">
    <source>
        <dbReference type="ARBA" id="ARBA00023125"/>
    </source>
</evidence>
<dbReference type="InterPro" id="IPR001647">
    <property type="entry name" value="HTH_TetR"/>
</dbReference>
<keyword evidence="1 2" id="KW-0238">DNA-binding</keyword>
<feature type="domain" description="HTH tetR-type" evidence="3">
    <location>
        <begin position="8"/>
        <end position="68"/>
    </location>
</feature>
<feature type="DNA-binding region" description="H-T-H motif" evidence="2">
    <location>
        <begin position="31"/>
        <end position="50"/>
    </location>
</feature>
<evidence type="ECO:0000259" key="3">
    <source>
        <dbReference type="PROSITE" id="PS50977"/>
    </source>
</evidence>
<proteinExistence type="predicted"/>
<organism evidence="4 5">
    <name type="scientific">Streptomyces chilikensis</name>
    <dbReference type="NCBI Taxonomy" id="1194079"/>
    <lineage>
        <taxon>Bacteria</taxon>
        <taxon>Bacillati</taxon>
        <taxon>Actinomycetota</taxon>
        <taxon>Actinomycetes</taxon>
        <taxon>Kitasatosporales</taxon>
        <taxon>Streptomycetaceae</taxon>
        <taxon>Streptomyces</taxon>
    </lineage>
</organism>
<dbReference type="EMBL" id="JBEZNA010000073">
    <property type="protein sequence ID" value="MEU9580392.1"/>
    <property type="molecule type" value="Genomic_DNA"/>
</dbReference>
<comment type="caution">
    <text evidence="4">The sequence shown here is derived from an EMBL/GenBank/DDBJ whole genome shotgun (WGS) entry which is preliminary data.</text>
</comment>
<keyword evidence="5" id="KW-1185">Reference proteome</keyword>
<dbReference type="InterPro" id="IPR009057">
    <property type="entry name" value="Homeodomain-like_sf"/>
</dbReference>